<protein>
    <recommendedName>
        <fullName evidence="7">T-cell immunomodulatory protein TIP C2 domain-containing protein</fullName>
    </recommendedName>
</protein>
<keyword evidence="4 6" id="KW-0472">Membrane</keyword>
<evidence type="ECO:0000256" key="4">
    <source>
        <dbReference type="ARBA" id="ARBA00023136"/>
    </source>
</evidence>
<reference evidence="9" key="1">
    <citation type="submission" date="2012-02" db="EMBL/GenBank/DDBJ databases">
        <title>Genome sequencing of Giardia lamblia Genotypes A2 and B isolates (DH and GS) and comparative analysis with the genomes of Genotypes A1 and E (WB and Pig).</title>
        <authorList>
            <person name="Adam R."/>
            <person name="Dahlstrom E."/>
            <person name="Martens C."/>
            <person name="Bruno D."/>
            <person name="Barbian K."/>
            <person name="Porcella S.F."/>
            <person name="Nash T."/>
        </authorList>
    </citation>
    <scope>NUCLEOTIDE SEQUENCE</scope>
    <source>
        <strain evidence="9">DH</strain>
    </source>
</reference>
<keyword evidence="5" id="KW-0325">Glycoprotein</keyword>
<dbReference type="InterPro" id="IPR057089">
    <property type="entry name" value="C2_TIP"/>
</dbReference>
<proteinExistence type="predicted"/>
<name>V6TH45_GIAIN</name>
<organism evidence="8 9">
    <name type="scientific">Giardia intestinalis</name>
    <name type="common">Giardia lamblia</name>
    <dbReference type="NCBI Taxonomy" id="5741"/>
    <lineage>
        <taxon>Eukaryota</taxon>
        <taxon>Metamonada</taxon>
        <taxon>Diplomonadida</taxon>
        <taxon>Hexamitidae</taxon>
        <taxon>Giardiinae</taxon>
        <taxon>Giardia</taxon>
    </lineage>
</organism>
<dbReference type="InterPro" id="IPR024881">
    <property type="entry name" value="Tip"/>
</dbReference>
<comment type="caution">
    <text evidence="8">The sequence shown here is derived from an EMBL/GenBank/DDBJ whole genome shotgun (WGS) entry which is preliminary data.</text>
</comment>
<comment type="subcellular location">
    <subcellularLocation>
        <location evidence="1">Membrane</location>
        <topology evidence="1">Single-pass type I membrane protein</topology>
    </subcellularLocation>
</comment>
<evidence type="ECO:0000313" key="9">
    <source>
        <dbReference type="Proteomes" id="UP000018320"/>
    </source>
</evidence>
<feature type="transmembrane region" description="Helical" evidence="6">
    <location>
        <begin position="12"/>
        <end position="33"/>
    </location>
</feature>
<dbReference type="PANTHER" id="PTHR13412">
    <property type="entry name" value="T-CELL IMMUNOMODULATORY PROTEIN HOMOLOG"/>
    <property type="match status" value="1"/>
</dbReference>
<evidence type="ECO:0000256" key="2">
    <source>
        <dbReference type="ARBA" id="ARBA00022692"/>
    </source>
</evidence>
<sequence length="787" mass="87719">MIQFLRGERLLYIMRLHLLLYAFISMILASITYGSSDMTVDGPVMALASFNDKRLIDLVSLTSDRKCITIQTNKGPVRLPSGRPANSDVTLSSEGYPSICPRDNDDSVTQNLIIIQIKVLDFSRNGRMDLLVSLAPDSYKIDRNNKQVVNLLYLQVGEEKSKYSLNTLPTLFPENTIDFYKPIRLINTAEPPVPLMINNNVYAPDLVYAENNTTLKVLINQLADYTIGDDGNISLYRCLNDAKVASDCFRDAVLYDESMSTIQGAEVSIPLDISQVDLSGNCKPELALKMDVKCHDISQDAVFIDQISRLSKVSSAVLKQHLPYGQTDVCSVVQVFTLNYSSTSPVTLYTPSPEHSIFLGVGVGMLTFVDINNNAATDIVFTICRGRETSECLLENSIHILHNKQMYVCASSSSTQGLCRGKTDMCLDDPNYAFNSREMDIIIYPIANIKEPDTEEIISLTANTIASQFNVPRVVAIDYRLQRKLSLIVPVKANNENTLLILDLEPCSGSTSKMMDAWENKRYDELLQLHQSALRETEHCPDYLQISSIADYRVYPSYVDTNLLNIENTKGAYLGNFVDFVGNGHANLVVNIPSTSVFLQISLPQQITGFFLKVKGLNDLCFDSCKSANPKWKKCYYTTAVPGVSFKYVTSDTSAVPAAGAGSQFCTIAANPLMLPHMFWGISDVAQYIDVLFAGNIYSGNDNYMYWSGIVPNSYVTISQYPPSAASRWVLNSFLPDVRGTESFVIVFALGTFLILLLVTISLHCCELKRDKQLERQYSHSLYRSEL</sequence>
<dbReference type="Pfam" id="PF23122">
    <property type="entry name" value="C2_ITFG1"/>
    <property type="match status" value="1"/>
</dbReference>
<dbReference type="VEuPathDB" id="GiardiaDB:GL50803_0036426"/>
<dbReference type="Proteomes" id="UP000018320">
    <property type="component" value="Unassembled WGS sequence"/>
</dbReference>
<dbReference type="GO" id="GO:0005886">
    <property type="term" value="C:plasma membrane"/>
    <property type="evidence" value="ECO:0007669"/>
    <property type="project" value="TreeGrafter"/>
</dbReference>
<dbReference type="EMBL" id="AHGT01000052">
    <property type="protein sequence ID" value="ESU36240.1"/>
    <property type="molecule type" value="Genomic_DNA"/>
</dbReference>
<reference evidence="8 9" key="2">
    <citation type="journal article" date="2013" name="Genome Biol. Evol.">
        <title>Genome sequencing of Giardia lamblia genotypes A2 and B isolates (DH and GS) and comparative analysis with the genomes of genotypes A1 and E (WB and Pig).</title>
        <authorList>
            <person name="Adam R.D."/>
            <person name="Dahlstrom E.W."/>
            <person name="Martens C.A."/>
            <person name="Bruno D.P."/>
            <person name="Barbian K.D."/>
            <person name="Ricklefs S.M."/>
            <person name="Hernandez M.M."/>
            <person name="Narla N.P."/>
            <person name="Patel R.B."/>
            <person name="Porcella S.F."/>
            <person name="Nash T.E."/>
        </authorList>
    </citation>
    <scope>NUCLEOTIDE SEQUENCE [LARGE SCALE GENOMIC DNA]</scope>
    <source>
        <strain evidence="8 9">DH</strain>
    </source>
</reference>
<evidence type="ECO:0000313" key="8">
    <source>
        <dbReference type="EMBL" id="ESU36240.1"/>
    </source>
</evidence>
<evidence type="ECO:0000259" key="7">
    <source>
        <dbReference type="Pfam" id="PF23122"/>
    </source>
</evidence>
<feature type="transmembrane region" description="Helical" evidence="6">
    <location>
        <begin position="744"/>
        <end position="766"/>
    </location>
</feature>
<gene>
    <name evidence="8" type="ORF">DHA2_153171</name>
</gene>
<evidence type="ECO:0000256" key="5">
    <source>
        <dbReference type="ARBA" id="ARBA00023180"/>
    </source>
</evidence>
<feature type="domain" description="T-cell immunomodulatory protein TIP C2" evidence="7">
    <location>
        <begin position="637"/>
        <end position="733"/>
    </location>
</feature>
<accession>V6TH45</accession>
<dbReference type="AlphaFoldDB" id="V6TH45"/>
<evidence type="ECO:0000256" key="1">
    <source>
        <dbReference type="ARBA" id="ARBA00004479"/>
    </source>
</evidence>
<dbReference type="VEuPathDB" id="GiardiaDB:GL50581_209"/>
<dbReference type="PANTHER" id="PTHR13412:SF0">
    <property type="entry name" value="T-CELL IMMUNOMODULATORY PROTEIN"/>
    <property type="match status" value="1"/>
</dbReference>
<dbReference type="VEuPathDB" id="GiardiaDB:DHA2_153171"/>
<keyword evidence="2 6" id="KW-0812">Transmembrane</keyword>
<evidence type="ECO:0000256" key="6">
    <source>
        <dbReference type="SAM" id="Phobius"/>
    </source>
</evidence>
<evidence type="ECO:0000256" key="3">
    <source>
        <dbReference type="ARBA" id="ARBA00022989"/>
    </source>
</evidence>
<keyword evidence="3 6" id="KW-1133">Transmembrane helix</keyword>